<dbReference type="AlphaFoldDB" id="A0A9D2JH55"/>
<comment type="caution">
    <text evidence="2">The sequence shown here is derived from an EMBL/GenBank/DDBJ whole genome shotgun (WGS) entry which is preliminary data.</text>
</comment>
<dbReference type="InterPro" id="IPR025641">
    <property type="entry name" value="DUF4340"/>
</dbReference>
<dbReference type="EMBL" id="DXBO01000108">
    <property type="protein sequence ID" value="HIZ48474.1"/>
    <property type="molecule type" value="Genomic_DNA"/>
</dbReference>
<feature type="domain" description="DUF4340" evidence="1">
    <location>
        <begin position="201"/>
        <end position="301"/>
    </location>
</feature>
<name>A0A9D2JH55_9FIRM</name>
<dbReference type="Proteomes" id="UP000824031">
    <property type="component" value="Unassembled WGS sequence"/>
</dbReference>
<evidence type="ECO:0000313" key="2">
    <source>
        <dbReference type="EMBL" id="HIZ48474.1"/>
    </source>
</evidence>
<sequence length="337" mass="36161">MNRKKMLPLLVVAAVILLLAVTLALLTVTGDGEASQGTALCPFTAEQVDRLSYQGSNTDVALLKGSEDNWMLESDPALPLEQNTVQSLVESFVSLTAQRSLREEELAEIPARSEAPLMVFSLTGGEETWTLTVDQSNDVADIYYVYDGQGNAYTVAQSDLNGLCKAPRDLYAPQTLTQQSLEDVAELQVGDLHFVQSGGNWTLADDPGYSLDQSAVKKMVNTLCGLQTEWTITAPEQDAAYGLDAPDVTAVLTFTDGSALTVRFGSLAAEDDALCYLASSGDANVVYEVSADHRNAFAVTKESLYNAEATAETAQQEGDVVAQYPVGGREDYADSIE</sequence>
<feature type="domain" description="DUF4340" evidence="1">
    <location>
        <begin position="70"/>
        <end position="189"/>
    </location>
</feature>
<accession>A0A9D2JH55</accession>
<reference evidence="2" key="2">
    <citation type="submission" date="2021-04" db="EMBL/GenBank/DDBJ databases">
        <authorList>
            <person name="Gilroy R."/>
        </authorList>
    </citation>
    <scope>NUCLEOTIDE SEQUENCE</scope>
    <source>
        <strain evidence="2">3436</strain>
    </source>
</reference>
<gene>
    <name evidence="2" type="ORF">H9810_07150</name>
</gene>
<dbReference type="Pfam" id="PF14238">
    <property type="entry name" value="DUF4340"/>
    <property type="match status" value="2"/>
</dbReference>
<evidence type="ECO:0000313" key="3">
    <source>
        <dbReference type="Proteomes" id="UP000824031"/>
    </source>
</evidence>
<reference evidence="2" key="1">
    <citation type="journal article" date="2021" name="PeerJ">
        <title>Extensive microbial diversity within the chicken gut microbiome revealed by metagenomics and culture.</title>
        <authorList>
            <person name="Gilroy R."/>
            <person name="Ravi A."/>
            <person name="Getino M."/>
            <person name="Pursley I."/>
            <person name="Horton D.L."/>
            <person name="Alikhan N.F."/>
            <person name="Baker D."/>
            <person name="Gharbi K."/>
            <person name="Hall N."/>
            <person name="Watson M."/>
            <person name="Adriaenssens E.M."/>
            <person name="Foster-Nyarko E."/>
            <person name="Jarju S."/>
            <person name="Secka A."/>
            <person name="Antonio M."/>
            <person name="Oren A."/>
            <person name="Chaudhuri R.R."/>
            <person name="La Ragione R."/>
            <person name="Hildebrand F."/>
            <person name="Pallen M.J."/>
        </authorList>
    </citation>
    <scope>NUCLEOTIDE SEQUENCE</scope>
    <source>
        <strain evidence="2">3436</strain>
    </source>
</reference>
<evidence type="ECO:0000259" key="1">
    <source>
        <dbReference type="Pfam" id="PF14238"/>
    </source>
</evidence>
<protein>
    <submittedName>
        <fullName evidence="2">DUF4340 domain-containing protein</fullName>
    </submittedName>
</protein>
<organism evidence="2 3">
    <name type="scientific">Candidatus Gemmiger excrementavium</name>
    <dbReference type="NCBI Taxonomy" id="2838608"/>
    <lineage>
        <taxon>Bacteria</taxon>
        <taxon>Bacillati</taxon>
        <taxon>Bacillota</taxon>
        <taxon>Clostridia</taxon>
        <taxon>Eubacteriales</taxon>
        <taxon>Gemmiger</taxon>
    </lineage>
</organism>
<proteinExistence type="predicted"/>